<dbReference type="PANTHER" id="PTHR43798">
    <property type="entry name" value="MONOACYLGLYCEROL LIPASE"/>
    <property type="match status" value="1"/>
</dbReference>
<dbReference type="InterPro" id="IPR000073">
    <property type="entry name" value="AB_hydrolase_1"/>
</dbReference>
<evidence type="ECO:0000313" key="3">
    <source>
        <dbReference type="Proteomes" id="UP001501822"/>
    </source>
</evidence>
<accession>A0ABN0XNJ5</accession>
<feature type="domain" description="AB hydrolase-1" evidence="1">
    <location>
        <begin position="30"/>
        <end position="278"/>
    </location>
</feature>
<organism evidence="2 3">
    <name type="scientific">Actinoallomurus spadix</name>
    <dbReference type="NCBI Taxonomy" id="79912"/>
    <lineage>
        <taxon>Bacteria</taxon>
        <taxon>Bacillati</taxon>
        <taxon>Actinomycetota</taxon>
        <taxon>Actinomycetes</taxon>
        <taxon>Streptosporangiales</taxon>
        <taxon>Thermomonosporaceae</taxon>
        <taxon>Actinoallomurus</taxon>
    </lineage>
</organism>
<dbReference type="SUPFAM" id="SSF53474">
    <property type="entry name" value="alpha/beta-Hydrolases"/>
    <property type="match status" value="1"/>
</dbReference>
<dbReference type="EMBL" id="BAAABM010000066">
    <property type="protein sequence ID" value="GAA0368840.1"/>
    <property type="molecule type" value="Genomic_DNA"/>
</dbReference>
<comment type="caution">
    <text evidence="2">The sequence shown here is derived from an EMBL/GenBank/DDBJ whole genome shotgun (WGS) entry which is preliminary data.</text>
</comment>
<protein>
    <submittedName>
        <fullName evidence="2">Alpha/beta hydrolase</fullName>
    </submittedName>
</protein>
<keyword evidence="3" id="KW-1185">Reference proteome</keyword>
<gene>
    <name evidence="2" type="ORF">GCM10010151_68470</name>
</gene>
<dbReference type="InterPro" id="IPR029058">
    <property type="entry name" value="AB_hydrolase_fold"/>
</dbReference>
<evidence type="ECO:0000259" key="1">
    <source>
        <dbReference type="Pfam" id="PF12697"/>
    </source>
</evidence>
<sequence>MNDRLPGDLMTVGGHRLHVVTEGTGSPPVLLSAGLGGAWFDWIPVVSLLRDAHRAIVFDRPGLGGSPPVRGAATLRAEADRLAALARWAGAPVLLVAHSFAGFHAEAFARLHPDLVGGMVLVDPSAEPRTPEHARLLGRLEPLARLAGTVAGATGLTRLAGPAAYSLAMRLLTARGNVAPPEYVRAVCTRGHVLGTLLAEDSVYRQMAADLLTLRCHVPFPDIPLRVLTALGDLRGGREAWRRAHAGLAALSPRGRQVVLPDVGHLVHIDRPETVARAVREL</sequence>
<reference evidence="2 3" key="1">
    <citation type="journal article" date="2019" name="Int. J. Syst. Evol. Microbiol.">
        <title>The Global Catalogue of Microorganisms (GCM) 10K type strain sequencing project: providing services to taxonomists for standard genome sequencing and annotation.</title>
        <authorList>
            <consortium name="The Broad Institute Genomics Platform"/>
            <consortium name="The Broad Institute Genome Sequencing Center for Infectious Disease"/>
            <person name="Wu L."/>
            <person name="Ma J."/>
        </authorList>
    </citation>
    <scope>NUCLEOTIDE SEQUENCE [LARGE SCALE GENOMIC DNA]</scope>
    <source>
        <strain evidence="2 3">JCM 3146</strain>
    </source>
</reference>
<dbReference type="Gene3D" id="3.40.50.1820">
    <property type="entry name" value="alpha/beta hydrolase"/>
    <property type="match status" value="1"/>
</dbReference>
<dbReference type="InterPro" id="IPR050266">
    <property type="entry name" value="AB_hydrolase_sf"/>
</dbReference>
<proteinExistence type="predicted"/>
<evidence type="ECO:0000313" key="2">
    <source>
        <dbReference type="EMBL" id="GAA0368840.1"/>
    </source>
</evidence>
<keyword evidence="2" id="KW-0378">Hydrolase</keyword>
<dbReference type="GO" id="GO:0016787">
    <property type="term" value="F:hydrolase activity"/>
    <property type="evidence" value="ECO:0007669"/>
    <property type="project" value="UniProtKB-KW"/>
</dbReference>
<name>A0ABN0XNJ5_9ACTN</name>
<dbReference type="RefSeq" id="WP_252810746.1">
    <property type="nucleotide sequence ID" value="NZ_BAAABM010000066.1"/>
</dbReference>
<dbReference type="Pfam" id="PF12697">
    <property type="entry name" value="Abhydrolase_6"/>
    <property type="match status" value="1"/>
</dbReference>
<dbReference type="Proteomes" id="UP001501822">
    <property type="component" value="Unassembled WGS sequence"/>
</dbReference>